<comment type="subunit">
    <text evidence="4">Part of the 30S ribosomal subunit. Forms a tight heterodimer with protein bS6.</text>
</comment>
<keyword evidence="3 4" id="KW-0687">Ribonucleoprotein</keyword>
<keyword evidence="4" id="KW-0694">RNA-binding</keyword>
<keyword evidence="2 4" id="KW-0689">Ribosomal protein</keyword>
<evidence type="ECO:0000313" key="8">
    <source>
        <dbReference type="Proteomes" id="UP000250918"/>
    </source>
</evidence>
<dbReference type="GO" id="GO:0022627">
    <property type="term" value="C:cytosolic small ribosomal subunit"/>
    <property type="evidence" value="ECO:0007669"/>
    <property type="project" value="TreeGrafter"/>
</dbReference>
<organism evidence="7 8">
    <name type="scientific">candidate division GN15 bacterium</name>
    <dbReference type="NCBI Taxonomy" id="2072418"/>
    <lineage>
        <taxon>Bacteria</taxon>
        <taxon>candidate division GN15</taxon>
    </lineage>
</organism>
<proteinExistence type="inferred from homology"/>
<dbReference type="PANTHER" id="PTHR13479:SF40">
    <property type="entry name" value="SMALL RIBOSOMAL SUBUNIT PROTEIN BS18M"/>
    <property type="match status" value="1"/>
</dbReference>
<protein>
    <recommendedName>
        <fullName evidence="4">Small ribosomal subunit protein bS18</fullName>
    </recommendedName>
</protein>
<dbReference type="HAMAP" id="MF_00270">
    <property type="entry name" value="Ribosomal_bS18"/>
    <property type="match status" value="1"/>
</dbReference>
<feature type="compositionally biased region" description="Basic and acidic residues" evidence="6">
    <location>
        <begin position="1"/>
        <end position="22"/>
    </location>
</feature>
<evidence type="ECO:0000256" key="4">
    <source>
        <dbReference type="HAMAP-Rule" id="MF_00270"/>
    </source>
</evidence>
<dbReference type="AlphaFoldDB" id="A0A855X388"/>
<dbReference type="GO" id="GO:0006412">
    <property type="term" value="P:translation"/>
    <property type="evidence" value="ECO:0007669"/>
    <property type="project" value="UniProtKB-UniRule"/>
</dbReference>
<dbReference type="Gene3D" id="4.10.640.10">
    <property type="entry name" value="Ribosomal protein S18"/>
    <property type="match status" value="1"/>
</dbReference>
<reference evidence="7 8" key="1">
    <citation type="journal article" date="2018" name="ISME J.">
        <title>A methanotrophic archaeon couples anaerobic oxidation of methane to Fe(III) reduction.</title>
        <authorList>
            <person name="Cai C."/>
            <person name="Leu A.O."/>
            <person name="Xie G.J."/>
            <person name="Guo J."/>
            <person name="Feng Y."/>
            <person name="Zhao J.X."/>
            <person name="Tyson G.W."/>
            <person name="Yuan Z."/>
            <person name="Hu S."/>
        </authorList>
    </citation>
    <scope>NUCLEOTIDE SEQUENCE [LARGE SCALE GENOMIC DNA]</scope>
    <source>
        <strain evidence="7">FeB_12</strain>
    </source>
</reference>
<name>A0A855X388_9BACT</name>
<evidence type="ECO:0000256" key="1">
    <source>
        <dbReference type="ARBA" id="ARBA00005589"/>
    </source>
</evidence>
<keyword evidence="4" id="KW-0699">rRNA-binding</keyword>
<dbReference type="EMBL" id="PQAP01000065">
    <property type="protein sequence ID" value="PWB73081.1"/>
    <property type="molecule type" value="Genomic_DNA"/>
</dbReference>
<sequence>MRPHQTRDRDRDRDGGERDMTERRRRKVCRFCENKIEHIDFKDERLLRRFVTDRGKMVPRRISGNCAIHQRRLTQAIKRSRHMAILAFTIESYR</sequence>
<dbReference type="InterPro" id="IPR036870">
    <property type="entry name" value="Ribosomal_bS18_sf"/>
</dbReference>
<comment type="function">
    <text evidence="4">Binds as a heterodimer with protein bS6 to the central domain of the 16S rRNA, where it helps stabilize the platform of the 30S subunit.</text>
</comment>
<dbReference type="NCBIfam" id="TIGR00165">
    <property type="entry name" value="S18"/>
    <property type="match status" value="1"/>
</dbReference>
<feature type="region of interest" description="Disordered" evidence="6">
    <location>
        <begin position="1"/>
        <end position="23"/>
    </location>
</feature>
<evidence type="ECO:0000313" key="7">
    <source>
        <dbReference type="EMBL" id="PWB73081.1"/>
    </source>
</evidence>
<dbReference type="PANTHER" id="PTHR13479">
    <property type="entry name" value="30S RIBOSOMAL PROTEIN S18"/>
    <property type="match status" value="1"/>
</dbReference>
<dbReference type="InterPro" id="IPR001648">
    <property type="entry name" value="Ribosomal_bS18"/>
</dbReference>
<evidence type="ECO:0000256" key="6">
    <source>
        <dbReference type="SAM" id="MobiDB-lite"/>
    </source>
</evidence>
<evidence type="ECO:0000256" key="3">
    <source>
        <dbReference type="ARBA" id="ARBA00023274"/>
    </source>
</evidence>
<dbReference type="Proteomes" id="UP000250918">
    <property type="component" value="Unassembled WGS sequence"/>
</dbReference>
<evidence type="ECO:0000256" key="2">
    <source>
        <dbReference type="ARBA" id="ARBA00022980"/>
    </source>
</evidence>
<accession>A0A855X388</accession>
<dbReference type="SUPFAM" id="SSF46911">
    <property type="entry name" value="Ribosomal protein S18"/>
    <property type="match status" value="1"/>
</dbReference>
<dbReference type="GO" id="GO:0003735">
    <property type="term" value="F:structural constituent of ribosome"/>
    <property type="evidence" value="ECO:0007669"/>
    <property type="project" value="InterPro"/>
</dbReference>
<dbReference type="Pfam" id="PF01084">
    <property type="entry name" value="Ribosomal_S18"/>
    <property type="match status" value="1"/>
</dbReference>
<dbReference type="PRINTS" id="PR00974">
    <property type="entry name" value="RIBOSOMALS18"/>
</dbReference>
<gene>
    <name evidence="4 7" type="primary">rpsR</name>
    <name evidence="7" type="ORF">C3F09_05605</name>
</gene>
<comment type="caution">
    <text evidence="7">The sequence shown here is derived from an EMBL/GenBank/DDBJ whole genome shotgun (WGS) entry which is preliminary data.</text>
</comment>
<dbReference type="GO" id="GO:0070181">
    <property type="term" value="F:small ribosomal subunit rRNA binding"/>
    <property type="evidence" value="ECO:0007669"/>
    <property type="project" value="TreeGrafter"/>
</dbReference>
<evidence type="ECO:0000256" key="5">
    <source>
        <dbReference type="RuleBase" id="RU003910"/>
    </source>
</evidence>
<comment type="similarity">
    <text evidence="1 4 5">Belongs to the bacterial ribosomal protein bS18 family.</text>
</comment>